<evidence type="ECO:0000256" key="1">
    <source>
        <dbReference type="ARBA" id="ARBA00022614"/>
    </source>
</evidence>
<evidence type="ECO:0000256" key="2">
    <source>
        <dbReference type="ARBA" id="ARBA00022729"/>
    </source>
</evidence>
<dbReference type="KEGG" id="hazt:108667498"/>
<sequence>MMILLVITHLITGCLLTSTSTSASVVPNNTIKVADNDHLQYANTENTSSNKNVTGDENLHELSEIFLRIPATSVRRNSTFDPTVDLFIATTINSINSDTRTTEQNVGQMTLPPNVTGLCPEPGPENGLDPCKCTNNGGPQGGTINIDCPPEVSSQAILEDIIRRTTFFTFDVYRFPDNVITYFHFDSVSYAEAPYLEFLDLSGNGIEFIPQDAFTNPSLLTVHLARNIIYTLSQNSFSGLINAKLIDVSNNRLSDLQGNAFNIPNHQTSSVLQINLFNNSIRYIPTNAFGELIDVHVNLSFNQLMMLDVNVFQPIIVNSNYFAFFQADGNPILCDCNIFWIVIDPRIMECFDNFHCANRPETLYQLMPEDLPGCS</sequence>
<dbReference type="Pfam" id="PF13855">
    <property type="entry name" value="LRR_8"/>
    <property type="match status" value="1"/>
</dbReference>
<dbReference type="PANTHER" id="PTHR24364:SF18">
    <property type="entry name" value="LP06937P"/>
    <property type="match status" value="1"/>
</dbReference>
<dbReference type="SUPFAM" id="SSF52058">
    <property type="entry name" value="L domain-like"/>
    <property type="match status" value="1"/>
</dbReference>
<dbReference type="Gene3D" id="3.80.10.10">
    <property type="entry name" value="Ribonuclease Inhibitor"/>
    <property type="match status" value="1"/>
</dbReference>
<evidence type="ECO:0000313" key="6">
    <source>
        <dbReference type="RefSeq" id="XP_047736064.1"/>
    </source>
</evidence>
<dbReference type="SMART" id="SM00369">
    <property type="entry name" value="LRR_TYP"/>
    <property type="match status" value="4"/>
</dbReference>
<keyword evidence="1" id="KW-0433">Leucine-rich repeat</keyword>
<keyword evidence="3" id="KW-0677">Repeat</keyword>
<keyword evidence="5" id="KW-1185">Reference proteome</keyword>
<keyword evidence="2 4" id="KW-0732">Signal</keyword>
<feature type="signal peptide" evidence="4">
    <location>
        <begin position="1"/>
        <end position="23"/>
    </location>
</feature>
<dbReference type="Proteomes" id="UP000694843">
    <property type="component" value="Unplaced"/>
</dbReference>
<dbReference type="PANTHER" id="PTHR24364">
    <property type="entry name" value="LP06937P"/>
    <property type="match status" value="1"/>
</dbReference>
<dbReference type="InterPro" id="IPR032675">
    <property type="entry name" value="LRR_dom_sf"/>
</dbReference>
<gene>
    <name evidence="6" type="primary">LOC108667498</name>
</gene>
<dbReference type="InterPro" id="IPR052286">
    <property type="entry name" value="Wnt_signaling_inhibitor"/>
</dbReference>
<accession>A0A979FIC7</accession>
<dbReference type="AlphaFoldDB" id="A0A979FIC7"/>
<name>A0A979FIC7_HYAAZ</name>
<dbReference type="GO" id="GO:0016020">
    <property type="term" value="C:membrane"/>
    <property type="evidence" value="ECO:0007669"/>
    <property type="project" value="TreeGrafter"/>
</dbReference>
<dbReference type="RefSeq" id="XP_047736064.1">
    <property type="nucleotide sequence ID" value="XM_047880108.1"/>
</dbReference>
<evidence type="ECO:0000256" key="4">
    <source>
        <dbReference type="SAM" id="SignalP"/>
    </source>
</evidence>
<dbReference type="InterPro" id="IPR001611">
    <property type="entry name" value="Leu-rich_rpt"/>
</dbReference>
<feature type="chain" id="PRO_5036916860" evidence="4">
    <location>
        <begin position="24"/>
        <end position="375"/>
    </location>
</feature>
<evidence type="ECO:0000313" key="5">
    <source>
        <dbReference type="Proteomes" id="UP000694843"/>
    </source>
</evidence>
<proteinExistence type="predicted"/>
<dbReference type="OrthoDB" id="694479at2759"/>
<evidence type="ECO:0000256" key="3">
    <source>
        <dbReference type="ARBA" id="ARBA00022737"/>
    </source>
</evidence>
<dbReference type="InterPro" id="IPR003591">
    <property type="entry name" value="Leu-rich_rpt_typical-subtyp"/>
</dbReference>
<protein>
    <submittedName>
        <fullName evidence="6">Uncharacterized protein LOC108667498</fullName>
    </submittedName>
</protein>
<dbReference type="GeneID" id="108667498"/>
<dbReference type="PROSITE" id="PS51450">
    <property type="entry name" value="LRR"/>
    <property type="match status" value="1"/>
</dbReference>
<organism evidence="5 6">
    <name type="scientific">Hyalella azteca</name>
    <name type="common">Amphipod</name>
    <dbReference type="NCBI Taxonomy" id="294128"/>
    <lineage>
        <taxon>Eukaryota</taxon>
        <taxon>Metazoa</taxon>
        <taxon>Ecdysozoa</taxon>
        <taxon>Arthropoda</taxon>
        <taxon>Crustacea</taxon>
        <taxon>Multicrustacea</taxon>
        <taxon>Malacostraca</taxon>
        <taxon>Eumalacostraca</taxon>
        <taxon>Peracarida</taxon>
        <taxon>Amphipoda</taxon>
        <taxon>Senticaudata</taxon>
        <taxon>Talitrida</taxon>
        <taxon>Talitroidea</taxon>
        <taxon>Hyalellidae</taxon>
        <taxon>Hyalella</taxon>
    </lineage>
</organism>
<reference evidence="6" key="1">
    <citation type="submission" date="2025-08" db="UniProtKB">
        <authorList>
            <consortium name="RefSeq"/>
        </authorList>
    </citation>
    <scope>IDENTIFICATION</scope>
    <source>
        <tissue evidence="6">Whole organism</tissue>
    </source>
</reference>